<evidence type="ECO:0000259" key="13">
    <source>
        <dbReference type="PROSITE" id="PS50222"/>
    </source>
</evidence>
<dbReference type="InterPro" id="IPR011992">
    <property type="entry name" value="EF-hand-dom_pair"/>
</dbReference>
<dbReference type="PROSITE" id="PS50222">
    <property type="entry name" value="EF_HAND_2"/>
    <property type="match status" value="1"/>
</dbReference>
<keyword evidence="9" id="KW-0963">Cytoplasm</keyword>
<gene>
    <name evidence="14" type="ORF">Purlil1_12180</name>
</gene>
<evidence type="ECO:0000256" key="6">
    <source>
        <dbReference type="ARBA" id="ARBA00022753"/>
    </source>
</evidence>
<dbReference type="Proteomes" id="UP001287286">
    <property type="component" value="Unassembled WGS sequence"/>
</dbReference>
<dbReference type="Gene3D" id="1.10.238.10">
    <property type="entry name" value="EF-hand"/>
    <property type="match status" value="1"/>
</dbReference>
<proteinExistence type="predicted"/>
<evidence type="ECO:0000256" key="7">
    <source>
        <dbReference type="ARBA" id="ARBA00023054"/>
    </source>
</evidence>
<evidence type="ECO:0000256" key="2">
    <source>
        <dbReference type="ARBA" id="ARBA00004134"/>
    </source>
</evidence>
<comment type="caution">
    <text evidence="14">The sequence shown here is derived from an EMBL/GenBank/DDBJ whole genome shotgun (WGS) entry which is preliminary data.</text>
</comment>
<feature type="region of interest" description="Disordered" evidence="11">
    <location>
        <begin position="222"/>
        <end position="252"/>
    </location>
</feature>
<evidence type="ECO:0000313" key="15">
    <source>
        <dbReference type="Proteomes" id="UP001287286"/>
    </source>
</evidence>
<reference evidence="14 15" key="1">
    <citation type="journal article" date="2024" name="Microbiol. Resour. Announc.">
        <title>Genome annotations for the ascomycete fungi Trichoderma harzianum, Trichoderma aggressivum, and Purpureocillium lilacinum.</title>
        <authorList>
            <person name="Beijen E.P.W."/>
            <person name="Ohm R.A."/>
        </authorList>
    </citation>
    <scope>NUCLEOTIDE SEQUENCE [LARGE SCALE GENOMIC DNA]</scope>
    <source>
        <strain evidence="14 15">CBS 150709</strain>
    </source>
</reference>
<dbReference type="SUPFAM" id="SSF47473">
    <property type="entry name" value="EF-hand"/>
    <property type="match status" value="1"/>
</dbReference>
<keyword evidence="7" id="KW-0175">Coiled coil</keyword>
<evidence type="ECO:0000256" key="11">
    <source>
        <dbReference type="SAM" id="MobiDB-lite"/>
    </source>
</evidence>
<keyword evidence="9" id="KW-0206">Cytoskeleton</keyword>
<keyword evidence="5" id="KW-0254">Endocytosis</keyword>
<accession>A0ABR0BHT8</accession>
<evidence type="ECO:0000256" key="1">
    <source>
        <dbReference type="ARBA" id="ARBA00004125"/>
    </source>
</evidence>
<organism evidence="14 15">
    <name type="scientific">Purpureocillium lilacinum</name>
    <name type="common">Paecilomyces lilacinus</name>
    <dbReference type="NCBI Taxonomy" id="33203"/>
    <lineage>
        <taxon>Eukaryota</taxon>
        <taxon>Fungi</taxon>
        <taxon>Dikarya</taxon>
        <taxon>Ascomycota</taxon>
        <taxon>Pezizomycotina</taxon>
        <taxon>Sordariomycetes</taxon>
        <taxon>Hypocreomycetidae</taxon>
        <taxon>Hypocreales</taxon>
        <taxon>Ophiocordycipitaceae</taxon>
        <taxon>Purpureocillium</taxon>
    </lineage>
</organism>
<comment type="subcellular location">
    <subcellularLocation>
        <location evidence="3">Cell membrane</location>
        <topology evidence="3">Peripheral membrane protein</topology>
        <orientation evidence="3">Cytoplasmic side</orientation>
    </subcellularLocation>
    <subcellularLocation>
        <location evidence="2">Cytoplasm</location>
        <location evidence="2">Cytoskeleton</location>
        <location evidence="2">Actin patch</location>
    </subcellularLocation>
    <subcellularLocation>
        <location evidence="1">Endosome membrane</location>
        <topology evidence="1">Peripheral membrane protein</topology>
        <orientation evidence="1">Cytoplasmic side</orientation>
    </subcellularLocation>
</comment>
<keyword evidence="6" id="KW-0967">Endosome</keyword>
<protein>
    <submittedName>
        <fullName evidence="14">Uncharacterized protein</fullName>
    </submittedName>
</protein>
<evidence type="ECO:0000256" key="9">
    <source>
        <dbReference type="ARBA" id="ARBA00023212"/>
    </source>
</evidence>
<dbReference type="InterPro" id="IPR000261">
    <property type="entry name" value="EH_dom"/>
</dbReference>
<dbReference type="CDD" id="cd00052">
    <property type="entry name" value="EH"/>
    <property type="match status" value="1"/>
</dbReference>
<evidence type="ECO:0000313" key="14">
    <source>
        <dbReference type="EMBL" id="KAK4077982.1"/>
    </source>
</evidence>
<evidence type="ECO:0000256" key="8">
    <source>
        <dbReference type="ARBA" id="ARBA00023203"/>
    </source>
</evidence>
<evidence type="ECO:0000259" key="12">
    <source>
        <dbReference type="PROSITE" id="PS50031"/>
    </source>
</evidence>
<evidence type="ECO:0000256" key="5">
    <source>
        <dbReference type="ARBA" id="ARBA00022583"/>
    </source>
</evidence>
<evidence type="ECO:0000256" key="3">
    <source>
        <dbReference type="ARBA" id="ARBA00004413"/>
    </source>
</evidence>
<dbReference type="Pfam" id="PF12763">
    <property type="entry name" value="EH"/>
    <property type="match status" value="1"/>
</dbReference>
<name>A0ABR0BHT8_PURLI</name>
<feature type="domain" description="EF-hand" evidence="13">
    <location>
        <begin position="182"/>
        <end position="217"/>
    </location>
</feature>
<comment type="function">
    <text evidence="10">Component of the PAN1 actin cytoskeleton-regulatory complex required for the internalization of endosomes during actin-coupled endocytosis. The complex links the site of endocytosis to the cell membrane-associated actin cytoskeleton. Mediates uptake of external molecules and vacuolar degradation of plasma membrane proteins. Plays a role in the proper organization of the cell membrane-associated actin cytoskeleton and promotes its destabilization.</text>
</comment>
<dbReference type="PANTHER" id="PTHR11216">
    <property type="entry name" value="EH DOMAIN"/>
    <property type="match status" value="1"/>
</dbReference>
<feature type="compositionally biased region" description="Pro residues" evidence="11">
    <location>
        <begin position="240"/>
        <end position="252"/>
    </location>
</feature>
<dbReference type="InterPro" id="IPR002048">
    <property type="entry name" value="EF_hand_dom"/>
</dbReference>
<dbReference type="EMBL" id="JAWRVI010000091">
    <property type="protein sequence ID" value="KAK4077982.1"/>
    <property type="molecule type" value="Genomic_DNA"/>
</dbReference>
<dbReference type="PROSITE" id="PS50031">
    <property type="entry name" value="EH"/>
    <property type="match status" value="1"/>
</dbReference>
<evidence type="ECO:0000256" key="4">
    <source>
        <dbReference type="ARBA" id="ARBA00011159"/>
    </source>
</evidence>
<dbReference type="SMART" id="SM00027">
    <property type="entry name" value="EH"/>
    <property type="match status" value="1"/>
</dbReference>
<feature type="domain" description="EH" evidence="12">
    <location>
        <begin position="150"/>
        <end position="248"/>
    </location>
</feature>
<keyword evidence="15" id="KW-1185">Reference proteome</keyword>
<keyword evidence="8" id="KW-0009">Actin-binding</keyword>
<evidence type="ECO:0000256" key="10">
    <source>
        <dbReference type="ARBA" id="ARBA00025194"/>
    </source>
</evidence>
<sequence>MTPRRTVDSPLGRSVGLFCGCWFRRTTNKQRRCGAGNCELVRGSLVVCRSRGEAALLHGIPALDRVDVWDGERLEQLELYSVASVIADKHPAKHLTRDPDFGAQTSKGFNRWGRSYSSGFQSLATPYSEMGAPPPPPHPGRNSLKIPLDVQSRLEAIFRENCGGKPYLTAIEAAAVFMQTGLAKADLSRIWDLADFNRDGHFNMNEFVHAMWLIELQTGGSQSSALPLQPRPSPHSATNPYPPPPSTPNHIAIPPPYLATTYQIPPPPPQTFSVPPPPPCQWQQTSLTAAPCYHEAAHPGYPPLPAPQPEPTKTSKAMICAGCEAGILPDDIIYYCAECDKRHNGLSYCERCYSAGGVSNCKHGGPKRVKLKEDVLPIRDKDGSWLMGVKCINCKTKMKKKDLCFKCNQCWDPDFCPNCWRSKDKRCKHAAKGNVKMCRVGRKDDEIDEIIDGVLSVLGG</sequence>
<comment type="subunit">
    <text evidence="4">Component of the PAN1 actin cytoskeleton-regulatory complex.</text>
</comment>